<dbReference type="AlphaFoldDB" id="A0A3B0R816"/>
<evidence type="ECO:0000313" key="6">
    <source>
        <dbReference type="EMBL" id="VAV88339.1"/>
    </source>
</evidence>
<protein>
    <submittedName>
        <fullName evidence="6">Transcriptional regulator ArgP, LysR family</fullName>
    </submittedName>
</protein>
<dbReference type="InterPro" id="IPR050176">
    <property type="entry name" value="LTTR"/>
</dbReference>
<dbReference type="PANTHER" id="PTHR30579:SF2">
    <property type="entry name" value="HTH-TYPE TRANSCRIPTIONAL REGULATOR ARGP"/>
    <property type="match status" value="1"/>
</dbReference>
<evidence type="ECO:0000256" key="1">
    <source>
        <dbReference type="ARBA" id="ARBA00009437"/>
    </source>
</evidence>
<dbReference type="PRINTS" id="PR00039">
    <property type="entry name" value="HTHLYSR"/>
</dbReference>
<dbReference type="Gene3D" id="3.40.190.290">
    <property type="match status" value="1"/>
</dbReference>
<dbReference type="Pfam" id="PF03466">
    <property type="entry name" value="LysR_substrate"/>
    <property type="match status" value="1"/>
</dbReference>
<dbReference type="SUPFAM" id="SSF53850">
    <property type="entry name" value="Periplasmic binding protein-like II"/>
    <property type="match status" value="1"/>
</dbReference>
<dbReference type="InterPro" id="IPR017685">
    <property type="entry name" value="ArgP"/>
</dbReference>
<dbReference type="NCBIfam" id="NF009888">
    <property type="entry name" value="PRK13348.1"/>
    <property type="match status" value="1"/>
</dbReference>
<evidence type="ECO:0000256" key="2">
    <source>
        <dbReference type="ARBA" id="ARBA00023015"/>
    </source>
</evidence>
<dbReference type="InterPro" id="IPR036388">
    <property type="entry name" value="WH-like_DNA-bd_sf"/>
</dbReference>
<keyword evidence="4" id="KW-0804">Transcription</keyword>
<comment type="similarity">
    <text evidence="1">Belongs to the LysR transcriptional regulatory family.</text>
</comment>
<name>A0A3B0R816_9ZZZZ</name>
<gene>
    <name evidence="6" type="ORF">MNBD_ALPHA07-1377</name>
</gene>
<dbReference type="InterPro" id="IPR005119">
    <property type="entry name" value="LysR_subst-bd"/>
</dbReference>
<dbReference type="Gene3D" id="1.10.10.10">
    <property type="entry name" value="Winged helix-like DNA-binding domain superfamily/Winged helix DNA-binding domain"/>
    <property type="match status" value="1"/>
</dbReference>
<sequence length="303" mass="33358">MRFEYPYLAALAAVVREGSFEAAARSLNITQSAVSQRIKHLEEKSGAVLIIRGRPCMATEYGQQLCHHVEQVRLLEHDLKENLGVMDAPEGGAPAVIRIAVNSDSLATWFPEVILRAGAELNLNFDVIPDDQEHTADRLRNGDALAAITTESRPLHGCQRIPLGAMEYQAVATPDFIKEHLSGGVTADTVSQACSLIFNRKDLLPQKWLLDAFGESVPLQGHLLPTFTGYLQCLLNGSGWGMMPSSTLRPYLKNRSLQELKPGTRVWVPLHWQAGTGGSEIMRVLSNMVLSVARRTLQQTPDL</sequence>
<dbReference type="GO" id="GO:0003700">
    <property type="term" value="F:DNA-binding transcription factor activity"/>
    <property type="evidence" value="ECO:0007669"/>
    <property type="project" value="InterPro"/>
</dbReference>
<dbReference type="InterPro" id="IPR036390">
    <property type="entry name" value="WH_DNA-bd_sf"/>
</dbReference>
<proteinExistence type="inferred from homology"/>
<reference evidence="6" key="1">
    <citation type="submission" date="2018-06" db="EMBL/GenBank/DDBJ databases">
        <authorList>
            <person name="Zhirakovskaya E."/>
        </authorList>
    </citation>
    <scope>NUCLEOTIDE SEQUENCE</scope>
</reference>
<evidence type="ECO:0000259" key="5">
    <source>
        <dbReference type="PROSITE" id="PS50931"/>
    </source>
</evidence>
<keyword evidence="3" id="KW-0238">DNA-binding</keyword>
<dbReference type="SUPFAM" id="SSF46785">
    <property type="entry name" value="Winged helix' DNA-binding domain"/>
    <property type="match status" value="1"/>
</dbReference>
<dbReference type="NCBIfam" id="TIGR03298">
    <property type="entry name" value="argP"/>
    <property type="match status" value="1"/>
</dbReference>
<keyword evidence="2" id="KW-0805">Transcription regulation</keyword>
<dbReference type="PANTHER" id="PTHR30579">
    <property type="entry name" value="TRANSCRIPTIONAL REGULATOR"/>
    <property type="match status" value="1"/>
</dbReference>
<dbReference type="PROSITE" id="PS50931">
    <property type="entry name" value="HTH_LYSR"/>
    <property type="match status" value="1"/>
</dbReference>
<dbReference type="EMBL" id="UOEG01000024">
    <property type="protein sequence ID" value="VAV88339.1"/>
    <property type="molecule type" value="Genomic_DNA"/>
</dbReference>
<dbReference type="Pfam" id="PF00126">
    <property type="entry name" value="HTH_1"/>
    <property type="match status" value="1"/>
</dbReference>
<organism evidence="6">
    <name type="scientific">hydrothermal vent metagenome</name>
    <dbReference type="NCBI Taxonomy" id="652676"/>
    <lineage>
        <taxon>unclassified sequences</taxon>
        <taxon>metagenomes</taxon>
        <taxon>ecological metagenomes</taxon>
    </lineage>
</organism>
<accession>A0A3B0R816</accession>
<dbReference type="GO" id="GO:0003677">
    <property type="term" value="F:DNA binding"/>
    <property type="evidence" value="ECO:0007669"/>
    <property type="project" value="UniProtKB-KW"/>
</dbReference>
<evidence type="ECO:0000256" key="4">
    <source>
        <dbReference type="ARBA" id="ARBA00023163"/>
    </source>
</evidence>
<dbReference type="NCBIfam" id="NF002964">
    <property type="entry name" value="PRK03635.1"/>
    <property type="match status" value="1"/>
</dbReference>
<evidence type="ECO:0000256" key="3">
    <source>
        <dbReference type="ARBA" id="ARBA00023125"/>
    </source>
</evidence>
<dbReference type="InterPro" id="IPR000847">
    <property type="entry name" value="LysR_HTH_N"/>
</dbReference>
<feature type="domain" description="HTH lysR-type" evidence="5">
    <location>
        <begin position="1"/>
        <end position="59"/>
    </location>
</feature>